<proteinExistence type="predicted"/>
<evidence type="ECO:0000256" key="1">
    <source>
        <dbReference type="SAM" id="MobiDB-lite"/>
    </source>
</evidence>
<dbReference type="AlphaFoldDB" id="A0AAV7NDL5"/>
<keyword evidence="3" id="KW-1185">Reference proteome</keyword>
<name>A0AAV7NDL5_PLEWA</name>
<protein>
    <submittedName>
        <fullName evidence="2">Uncharacterized protein</fullName>
    </submittedName>
</protein>
<evidence type="ECO:0000313" key="2">
    <source>
        <dbReference type="EMBL" id="KAJ1114141.1"/>
    </source>
</evidence>
<comment type="caution">
    <text evidence="2">The sequence shown here is derived from an EMBL/GenBank/DDBJ whole genome shotgun (WGS) entry which is preliminary data.</text>
</comment>
<accession>A0AAV7NDL5</accession>
<dbReference type="Proteomes" id="UP001066276">
    <property type="component" value="Chromosome 8"/>
</dbReference>
<feature type="region of interest" description="Disordered" evidence="1">
    <location>
        <begin position="1"/>
        <end position="41"/>
    </location>
</feature>
<gene>
    <name evidence="2" type="ORF">NDU88_002380</name>
</gene>
<reference evidence="2" key="1">
    <citation type="journal article" date="2022" name="bioRxiv">
        <title>Sequencing and chromosome-scale assembly of the giantPleurodeles waltlgenome.</title>
        <authorList>
            <person name="Brown T."/>
            <person name="Elewa A."/>
            <person name="Iarovenko S."/>
            <person name="Subramanian E."/>
            <person name="Araus A.J."/>
            <person name="Petzold A."/>
            <person name="Susuki M."/>
            <person name="Suzuki K.-i.T."/>
            <person name="Hayashi T."/>
            <person name="Toyoda A."/>
            <person name="Oliveira C."/>
            <person name="Osipova E."/>
            <person name="Leigh N.D."/>
            <person name="Simon A."/>
            <person name="Yun M.H."/>
        </authorList>
    </citation>
    <scope>NUCLEOTIDE SEQUENCE</scope>
    <source>
        <strain evidence="2">20211129_DDA</strain>
        <tissue evidence="2">Liver</tissue>
    </source>
</reference>
<dbReference type="EMBL" id="JANPWB010000012">
    <property type="protein sequence ID" value="KAJ1114141.1"/>
    <property type="molecule type" value="Genomic_DNA"/>
</dbReference>
<sequence>MLWPFRTFDQSQMGQKDQAGDPPPREHYLTQAGPPTTASNSASPILICSRLCKEQHRARSSTWRPPCY</sequence>
<organism evidence="2 3">
    <name type="scientific">Pleurodeles waltl</name>
    <name type="common">Iberian ribbed newt</name>
    <dbReference type="NCBI Taxonomy" id="8319"/>
    <lineage>
        <taxon>Eukaryota</taxon>
        <taxon>Metazoa</taxon>
        <taxon>Chordata</taxon>
        <taxon>Craniata</taxon>
        <taxon>Vertebrata</taxon>
        <taxon>Euteleostomi</taxon>
        <taxon>Amphibia</taxon>
        <taxon>Batrachia</taxon>
        <taxon>Caudata</taxon>
        <taxon>Salamandroidea</taxon>
        <taxon>Salamandridae</taxon>
        <taxon>Pleurodelinae</taxon>
        <taxon>Pleurodeles</taxon>
    </lineage>
</organism>
<evidence type="ECO:0000313" key="3">
    <source>
        <dbReference type="Proteomes" id="UP001066276"/>
    </source>
</evidence>